<sequence length="80" mass="8798">MSCERIRSTARLQNPAVTMAGLGLQTSARDVKADKRAYLEQRGEEHSSSIDVCSASVFSAHIRLIQEIQETPGGVRLKLQ</sequence>
<evidence type="ECO:0000313" key="2">
    <source>
        <dbReference type="Proteomes" id="UP001295794"/>
    </source>
</evidence>
<gene>
    <name evidence="1" type="ORF">MYCIT1_LOCUS4345</name>
</gene>
<comment type="caution">
    <text evidence="1">The sequence shown here is derived from an EMBL/GenBank/DDBJ whole genome shotgun (WGS) entry which is preliminary data.</text>
</comment>
<dbReference type="EMBL" id="CAVNYO010000052">
    <property type="protein sequence ID" value="CAK5264302.1"/>
    <property type="molecule type" value="Genomic_DNA"/>
</dbReference>
<evidence type="ECO:0000313" key="1">
    <source>
        <dbReference type="EMBL" id="CAK5264302.1"/>
    </source>
</evidence>
<proteinExistence type="predicted"/>
<keyword evidence="2" id="KW-1185">Reference proteome</keyword>
<name>A0AAD2GY26_9AGAR</name>
<organism evidence="1 2">
    <name type="scientific">Mycena citricolor</name>
    <dbReference type="NCBI Taxonomy" id="2018698"/>
    <lineage>
        <taxon>Eukaryota</taxon>
        <taxon>Fungi</taxon>
        <taxon>Dikarya</taxon>
        <taxon>Basidiomycota</taxon>
        <taxon>Agaricomycotina</taxon>
        <taxon>Agaricomycetes</taxon>
        <taxon>Agaricomycetidae</taxon>
        <taxon>Agaricales</taxon>
        <taxon>Marasmiineae</taxon>
        <taxon>Mycenaceae</taxon>
        <taxon>Mycena</taxon>
    </lineage>
</organism>
<feature type="non-terminal residue" evidence="1">
    <location>
        <position position="80"/>
    </location>
</feature>
<dbReference type="Proteomes" id="UP001295794">
    <property type="component" value="Unassembled WGS sequence"/>
</dbReference>
<dbReference type="AlphaFoldDB" id="A0AAD2GY26"/>
<accession>A0AAD2GY26</accession>
<reference evidence="1" key="1">
    <citation type="submission" date="2023-11" db="EMBL/GenBank/DDBJ databases">
        <authorList>
            <person name="De Vega J J."/>
            <person name="De Vega J J."/>
        </authorList>
    </citation>
    <scope>NUCLEOTIDE SEQUENCE</scope>
</reference>
<protein>
    <submittedName>
        <fullName evidence="1">Uncharacterized protein</fullName>
    </submittedName>
</protein>